<keyword evidence="2" id="KW-1185">Reference proteome</keyword>
<accession>V7AQU8</accession>
<organism evidence="1 2">
    <name type="scientific">Phaseolus vulgaris</name>
    <name type="common">Kidney bean</name>
    <name type="synonym">French bean</name>
    <dbReference type="NCBI Taxonomy" id="3885"/>
    <lineage>
        <taxon>Eukaryota</taxon>
        <taxon>Viridiplantae</taxon>
        <taxon>Streptophyta</taxon>
        <taxon>Embryophyta</taxon>
        <taxon>Tracheophyta</taxon>
        <taxon>Spermatophyta</taxon>
        <taxon>Magnoliopsida</taxon>
        <taxon>eudicotyledons</taxon>
        <taxon>Gunneridae</taxon>
        <taxon>Pentapetalae</taxon>
        <taxon>rosids</taxon>
        <taxon>fabids</taxon>
        <taxon>Fabales</taxon>
        <taxon>Fabaceae</taxon>
        <taxon>Papilionoideae</taxon>
        <taxon>50 kb inversion clade</taxon>
        <taxon>NPAAA clade</taxon>
        <taxon>indigoferoid/millettioid clade</taxon>
        <taxon>Phaseoleae</taxon>
        <taxon>Phaseolus</taxon>
    </lineage>
</organism>
<dbReference type="OrthoDB" id="1938131at2759"/>
<dbReference type="Gramene" id="ESW06988">
    <property type="protein sequence ID" value="ESW06988"/>
    <property type="gene ID" value="PHAVU_010G092900g"/>
</dbReference>
<evidence type="ECO:0000313" key="1">
    <source>
        <dbReference type="EMBL" id="ESW06988.1"/>
    </source>
</evidence>
<dbReference type="EMBL" id="CM002297">
    <property type="protein sequence ID" value="ESW06988.1"/>
    <property type="molecule type" value="Genomic_DNA"/>
</dbReference>
<name>V7AQU8_PHAVU</name>
<evidence type="ECO:0008006" key="3">
    <source>
        <dbReference type="Google" id="ProtNLM"/>
    </source>
</evidence>
<protein>
    <recommendedName>
        <fullName evidence="3">RNase H type-1 domain-containing protein</fullName>
    </recommendedName>
</protein>
<reference evidence="2" key="1">
    <citation type="journal article" date="2014" name="Nat. Genet.">
        <title>A reference genome for common bean and genome-wide analysis of dual domestications.</title>
        <authorList>
            <person name="Schmutz J."/>
            <person name="McClean P.E."/>
            <person name="Mamidi S."/>
            <person name="Wu G.A."/>
            <person name="Cannon S.B."/>
            <person name="Grimwood J."/>
            <person name="Jenkins J."/>
            <person name="Shu S."/>
            <person name="Song Q."/>
            <person name="Chavarro C."/>
            <person name="Torres-Torres M."/>
            <person name="Geffroy V."/>
            <person name="Moghaddam S.M."/>
            <person name="Gao D."/>
            <person name="Abernathy B."/>
            <person name="Barry K."/>
            <person name="Blair M."/>
            <person name="Brick M.A."/>
            <person name="Chovatia M."/>
            <person name="Gepts P."/>
            <person name="Goodstein D.M."/>
            <person name="Gonzales M."/>
            <person name="Hellsten U."/>
            <person name="Hyten D.L."/>
            <person name="Jia G."/>
            <person name="Kelly J.D."/>
            <person name="Kudrna D."/>
            <person name="Lee R."/>
            <person name="Richard M.M."/>
            <person name="Miklas P.N."/>
            <person name="Osorno J.M."/>
            <person name="Rodrigues J."/>
            <person name="Thareau V."/>
            <person name="Urrea C.A."/>
            <person name="Wang M."/>
            <person name="Yu Y."/>
            <person name="Zhang M."/>
            <person name="Wing R.A."/>
            <person name="Cregan P.B."/>
            <person name="Rokhsar D.S."/>
            <person name="Jackson S.A."/>
        </authorList>
    </citation>
    <scope>NUCLEOTIDE SEQUENCE [LARGE SCALE GENOMIC DNA]</scope>
    <source>
        <strain evidence="2">cv. G19833</strain>
    </source>
</reference>
<evidence type="ECO:0000313" key="2">
    <source>
        <dbReference type="Proteomes" id="UP000000226"/>
    </source>
</evidence>
<dbReference type="Proteomes" id="UP000000226">
    <property type="component" value="Chromosome 10"/>
</dbReference>
<sequence>MIYPYVNIVGNITVEEFSIIKAFSVDCHPKKATHVIQVNWEPPECEWVKCNTDVAVVNDGFLRAACGGIF</sequence>
<gene>
    <name evidence="1" type="ORF">PHAVU_010G092900g</name>
</gene>
<dbReference type="AlphaFoldDB" id="V7AQU8"/>
<proteinExistence type="predicted"/>